<evidence type="ECO:0000313" key="9">
    <source>
        <dbReference type="EMBL" id="GGN67135.1"/>
    </source>
</evidence>
<dbReference type="CDD" id="cd11067">
    <property type="entry name" value="CYP152"/>
    <property type="match status" value="1"/>
</dbReference>
<reference evidence="9" key="2">
    <citation type="submission" date="2020-09" db="EMBL/GenBank/DDBJ databases">
        <authorList>
            <person name="Sun Q."/>
            <person name="Ohkuma M."/>
        </authorList>
    </citation>
    <scope>NUCLEOTIDE SEQUENCE</scope>
    <source>
        <strain evidence="9">JCM 17251</strain>
    </source>
</reference>
<feature type="binding site" description="axial binding residue" evidence="8">
    <location>
        <position position="362"/>
    </location>
    <ligand>
        <name>heme</name>
        <dbReference type="ChEBI" id="CHEBI:30413"/>
    </ligand>
    <ligandPart>
        <name>Fe</name>
        <dbReference type="ChEBI" id="CHEBI:18248"/>
    </ligandPart>
</feature>
<evidence type="ECO:0000256" key="5">
    <source>
        <dbReference type="ARBA" id="ARBA00023002"/>
    </source>
</evidence>
<dbReference type="GO" id="GO:0020037">
    <property type="term" value="F:heme binding"/>
    <property type="evidence" value="ECO:0007669"/>
    <property type="project" value="InterPro"/>
</dbReference>
<reference evidence="9" key="1">
    <citation type="journal article" date="2014" name="Int. J. Syst. Evol. Microbiol.">
        <title>Complete genome sequence of Corynebacterium casei LMG S-19264T (=DSM 44701T), isolated from a smear-ripened cheese.</title>
        <authorList>
            <consortium name="US DOE Joint Genome Institute (JGI-PGF)"/>
            <person name="Walter F."/>
            <person name="Albersmeier A."/>
            <person name="Kalinowski J."/>
            <person name="Ruckert C."/>
        </authorList>
    </citation>
    <scope>NUCLEOTIDE SEQUENCE</scope>
    <source>
        <strain evidence="9">JCM 17251</strain>
    </source>
</reference>
<dbReference type="PRINTS" id="PR00463">
    <property type="entry name" value="EP450I"/>
</dbReference>
<evidence type="ECO:0000256" key="2">
    <source>
        <dbReference type="ARBA" id="ARBA00010617"/>
    </source>
</evidence>
<evidence type="ECO:0000256" key="6">
    <source>
        <dbReference type="ARBA" id="ARBA00023004"/>
    </source>
</evidence>
<dbReference type="InterPro" id="IPR002401">
    <property type="entry name" value="Cyt_P450_E_grp-I"/>
</dbReference>
<dbReference type="Proteomes" id="UP000624041">
    <property type="component" value="Unassembled WGS sequence"/>
</dbReference>
<dbReference type="GO" id="GO:0004497">
    <property type="term" value="F:monooxygenase activity"/>
    <property type="evidence" value="ECO:0007669"/>
    <property type="project" value="UniProtKB-KW"/>
</dbReference>
<dbReference type="InterPro" id="IPR036396">
    <property type="entry name" value="Cyt_P450_sf"/>
</dbReference>
<keyword evidence="10" id="KW-1185">Reference proteome</keyword>
<evidence type="ECO:0000256" key="1">
    <source>
        <dbReference type="ARBA" id="ARBA00001971"/>
    </source>
</evidence>
<organism evidence="9 10">
    <name type="scientific">Oceanobacillus indicireducens</name>
    <dbReference type="NCBI Taxonomy" id="1004261"/>
    <lineage>
        <taxon>Bacteria</taxon>
        <taxon>Bacillati</taxon>
        <taxon>Bacillota</taxon>
        <taxon>Bacilli</taxon>
        <taxon>Bacillales</taxon>
        <taxon>Bacillaceae</taxon>
        <taxon>Oceanobacillus</taxon>
    </lineage>
</organism>
<dbReference type="PANTHER" id="PTHR24286:SF24">
    <property type="entry name" value="LANOSTEROL 14-ALPHA DEMETHYLASE"/>
    <property type="match status" value="1"/>
</dbReference>
<keyword evidence="6 8" id="KW-0408">Iron</keyword>
<protein>
    <submittedName>
        <fullName evidence="9">Cytochrome P450</fullName>
    </submittedName>
</protein>
<comment type="cofactor">
    <cofactor evidence="1 8">
        <name>heme</name>
        <dbReference type="ChEBI" id="CHEBI:30413"/>
    </cofactor>
</comment>
<evidence type="ECO:0000256" key="8">
    <source>
        <dbReference type="PIRSR" id="PIRSR602401-1"/>
    </source>
</evidence>
<keyword evidence="4 8" id="KW-0479">Metal-binding</keyword>
<evidence type="ECO:0000313" key="10">
    <source>
        <dbReference type="Proteomes" id="UP000624041"/>
    </source>
</evidence>
<dbReference type="AlphaFoldDB" id="A0A917Y4Y0"/>
<keyword evidence="3 8" id="KW-0349">Heme</keyword>
<sequence>MSREMPRDTGLDNTLNVLKDGYMYIMNRQDRFDSDVFETRLLGQRTICLVGEEAAEIFYDEGKFQREGAAPNRIKETLFGKGGVQGLDGDAHKHRKAMFMSIMSRENLQHFNQLFKQQLRLAIEKWEQIDDVIFYKEIEEVLTRTSCLWAGVIVEKDMDKLTDEIGTLFESAASVGPAHWAGRRNRNKLEKWMSGLVEDVRDGKINPPEPSALYQFSWHQDLEGNYLDPKIAAVEMLNIIRPIVANAVYINFLVLALYEHPQELEKIKTGGEEYAKMFVQEVRRAYPFFPVAVAVVKNDFIWRDFTFKEGTLTLLDLYGTNHHPKSWDNPDIFNPERFRNWNDSPFSFIPQGGGDHYLGHRCAGEWVTLEVMKTSLDFLVNHMDYNIPKQDLSLSVNDIPNTPEIALHNVRKKIDSFL</sequence>
<proteinExistence type="inferred from homology"/>
<dbReference type="SUPFAM" id="SSF48264">
    <property type="entry name" value="Cytochrome P450"/>
    <property type="match status" value="1"/>
</dbReference>
<dbReference type="Pfam" id="PF00067">
    <property type="entry name" value="p450"/>
    <property type="match status" value="1"/>
</dbReference>
<dbReference type="PANTHER" id="PTHR24286">
    <property type="entry name" value="CYTOCHROME P450 26"/>
    <property type="match status" value="1"/>
</dbReference>
<keyword evidence="7" id="KW-0503">Monooxygenase</keyword>
<dbReference type="RefSeq" id="WP_188859697.1">
    <property type="nucleotide sequence ID" value="NZ_BMOS01000054.1"/>
</dbReference>
<accession>A0A917Y4Y0</accession>
<comment type="similarity">
    <text evidence="2">Belongs to the cytochrome P450 family.</text>
</comment>
<dbReference type="EMBL" id="BMOS01000054">
    <property type="protein sequence ID" value="GGN67135.1"/>
    <property type="molecule type" value="Genomic_DNA"/>
</dbReference>
<dbReference type="Gene3D" id="1.10.630.10">
    <property type="entry name" value="Cytochrome P450"/>
    <property type="match status" value="1"/>
</dbReference>
<evidence type="ECO:0000256" key="3">
    <source>
        <dbReference type="ARBA" id="ARBA00022617"/>
    </source>
</evidence>
<keyword evidence="5" id="KW-0560">Oxidoreductase</keyword>
<comment type="caution">
    <text evidence="9">The sequence shown here is derived from an EMBL/GenBank/DDBJ whole genome shotgun (WGS) entry which is preliminary data.</text>
</comment>
<evidence type="ECO:0000256" key="7">
    <source>
        <dbReference type="ARBA" id="ARBA00023033"/>
    </source>
</evidence>
<dbReference type="GO" id="GO:0016705">
    <property type="term" value="F:oxidoreductase activity, acting on paired donors, with incorporation or reduction of molecular oxygen"/>
    <property type="evidence" value="ECO:0007669"/>
    <property type="project" value="InterPro"/>
</dbReference>
<dbReference type="GO" id="GO:0016125">
    <property type="term" value="P:sterol metabolic process"/>
    <property type="evidence" value="ECO:0007669"/>
    <property type="project" value="TreeGrafter"/>
</dbReference>
<gene>
    <name evidence="9" type="primary">cypC</name>
    <name evidence="9" type="ORF">GCM10007971_37780</name>
</gene>
<name>A0A917Y4Y0_9BACI</name>
<evidence type="ECO:0000256" key="4">
    <source>
        <dbReference type="ARBA" id="ARBA00022723"/>
    </source>
</evidence>
<dbReference type="InterPro" id="IPR001128">
    <property type="entry name" value="Cyt_P450"/>
</dbReference>
<dbReference type="GO" id="GO:0005506">
    <property type="term" value="F:iron ion binding"/>
    <property type="evidence" value="ECO:0007669"/>
    <property type="project" value="InterPro"/>
</dbReference>